<gene>
    <name evidence="3" type="ORF">OXIME_000637</name>
</gene>
<dbReference type="GeneID" id="95967367"/>
<proteinExistence type="predicted"/>
<dbReference type="EMBL" id="CP133772">
    <property type="protein sequence ID" value="WYY00084.1"/>
    <property type="molecule type" value="Genomic_DNA"/>
</dbReference>
<dbReference type="RefSeq" id="WP_393972036.1">
    <property type="nucleotide sequence ID" value="NZ_CP133772.1"/>
</dbReference>
<evidence type="ECO:0000313" key="3">
    <source>
        <dbReference type="EMBL" id="WYY00084.1"/>
    </source>
</evidence>
<feature type="region of interest" description="Disordered" evidence="1">
    <location>
        <begin position="147"/>
        <end position="181"/>
    </location>
</feature>
<dbReference type="Proteomes" id="UP001451606">
    <property type="component" value="Chromosome"/>
</dbReference>
<dbReference type="Pfam" id="PF13240">
    <property type="entry name" value="Zn_Ribbon_1"/>
    <property type="match status" value="1"/>
</dbReference>
<feature type="domain" description="Zinc-ribbon" evidence="2">
    <location>
        <begin position="182"/>
        <end position="202"/>
    </location>
</feature>
<dbReference type="AlphaFoldDB" id="A0AAX4NF52"/>
<evidence type="ECO:0000259" key="2">
    <source>
        <dbReference type="Pfam" id="PF13240"/>
    </source>
</evidence>
<evidence type="ECO:0000313" key="4">
    <source>
        <dbReference type="Proteomes" id="UP001451606"/>
    </source>
</evidence>
<organism evidence="3 4">
    <name type="scientific">Oxyplasma meridianum</name>
    <dbReference type="NCBI Taxonomy" id="3073602"/>
    <lineage>
        <taxon>Archaea</taxon>
        <taxon>Methanobacteriati</taxon>
        <taxon>Thermoplasmatota</taxon>
        <taxon>Thermoplasmata</taxon>
        <taxon>Thermoplasmatales</taxon>
        <taxon>Thermoplasmataceae</taxon>
        <taxon>Oxyplasma</taxon>
    </lineage>
</organism>
<keyword evidence="4" id="KW-1185">Reference proteome</keyword>
<evidence type="ECO:0000256" key="1">
    <source>
        <dbReference type="SAM" id="MobiDB-lite"/>
    </source>
</evidence>
<dbReference type="InterPro" id="IPR026870">
    <property type="entry name" value="Zinc_ribbon_dom"/>
</dbReference>
<protein>
    <submittedName>
        <fullName evidence="3">Zinc ribbon domain-containing protein</fullName>
    </submittedName>
</protein>
<name>A0AAX4NF52_9ARCH</name>
<accession>A0AAX4NF52</accession>
<dbReference type="KEGG" id="omr:OXIME_000637"/>
<reference evidence="3 4" key="1">
    <citation type="submission" date="2023-09" db="EMBL/GenBank/DDBJ databases">
        <authorList>
            <person name="Golyshina O.V."/>
            <person name="Lunev E.A."/>
            <person name="Bargiela R."/>
            <person name="Gaines M.C."/>
            <person name="Daum B."/>
            <person name="Bale N.J."/>
            <person name="Koenen M."/>
            <person name="Sinninghe Damst J.S."/>
            <person name="Yakimov M."/>
            <person name="Golyshin P.N."/>
        </authorList>
    </citation>
    <scope>NUCLEOTIDE SEQUENCE [LARGE SCALE GENOMIC DNA]</scope>
    <source>
        <strain evidence="3 4">M1</strain>
    </source>
</reference>
<sequence>MPIYNSDEHEIMKSDATLIDHGVKVSDGTLYLSNSRVIYERKGKKKLFKAIPPRIDLELKLTELKDAAGSEPKLKFWAKRILTITYERDNATNGVDFVVEEPDAWARSIQQWASEAKRRYTEKSEREKEDEKKREIEMARAKTPGANINILYNESKKKQQSRSPNYVESENGEDLPAETKTCPSCGAQVPADARYCYSCGHQF</sequence>